<dbReference type="EMBL" id="JAIRBM010000004">
    <property type="protein sequence ID" value="MBZ6075973.1"/>
    <property type="molecule type" value="Genomic_DNA"/>
</dbReference>
<organism evidence="3 4">
    <name type="scientific">Microvirga puerhi</name>
    <dbReference type="NCBI Taxonomy" id="2876078"/>
    <lineage>
        <taxon>Bacteria</taxon>
        <taxon>Pseudomonadati</taxon>
        <taxon>Pseudomonadota</taxon>
        <taxon>Alphaproteobacteria</taxon>
        <taxon>Hyphomicrobiales</taxon>
        <taxon>Methylobacteriaceae</taxon>
        <taxon>Microvirga</taxon>
    </lineage>
</organism>
<dbReference type="RefSeq" id="WP_224312296.1">
    <property type="nucleotide sequence ID" value="NZ_JAIRBM010000004.1"/>
</dbReference>
<evidence type="ECO:0000313" key="4">
    <source>
        <dbReference type="Proteomes" id="UP000704176"/>
    </source>
</evidence>
<accession>A0ABS7VKB0</accession>
<dbReference type="InterPro" id="IPR024654">
    <property type="entry name" value="Calcineurin-like_PHP_lpxH"/>
</dbReference>
<dbReference type="CDD" id="cd00838">
    <property type="entry name" value="MPP_superfamily"/>
    <property type="match status" value="1"/>
</dbReference>
<dbReference type="PANTHER" id="PTHR42850:SF2">
    <property type="entry name" value="BLL5683 PROTEIN"/>
    <property type="match status" value="1"/>
</dbReference>
<dbReference type="Proteomes" id="UP000704176">
    <property type="component" value="Unassembled WGS sequence"/>
</dbReference>
<evidence type="ECO:0000256" key="1">
    <source>
        <dbReference type="ARBA" id="ARBA00008950"/>
    </source>
</evidence>
<reference evidence="3 4" key="1">
    <citation type="submission" date="2021-09" db="EMBL/GenBank/DDBJ databases">
        <title>The complete genome sequence of a new microorganism.</title>
        <authorList>
            <person name="Zi Z."/>
        </authorList>
    </citation>
    <scope>NUCLEOTIDE SEQUENCE [LARGE SCALE GENOMIC DNA]</scope>
    <source>
        <strain evidence="3 4">WGZ8</strain>
    </source>
</reference>
<dbReference type="PIRSF" id="PIRSF000883">
    <property type="entry name" value="Pesterase_MJ0912"/>
    <property type="match status" value="1"/>
</dbReference>
<comment type="caution">
    <text evidence="3">The sequence shown here is derived from an EMBL/GenBank/DDBJ whole genome shotgun (WGS) entry which is preliminary data.</text>
</comment>
<gene>
    <name evidence="3" type="ORF">K9B37_06680</name>
</gene>
<evidence type="ECO:0000313" key="3">
    <source>
        <dbReference type="EMBL" id="MBZ6075973.1"/>
    </source>
</evidence>
<sequence length="249" mass="26750">MKIAVLSDIHGNVLALDAVLADLDRRKPDRIVNLGDCVSGPLWPKETMDRLHRIEAITIRGNHERQLATLGPDDMGPSDRFAHDDLDAAQIKWLGDLPETAWVVPGVLASHGTPHDDNTFLIDAIENGRLVRGPTPSIEKNLGDISAQAVLCGHSHRTDLVRLPNGTLVLNPGSVGCPAVDVSADPPVVSEAGTPHARYALLHVGADGTFDVDLITISYAFEEAAARAEANGRPDWAHGLRTGHLPRRS</sequence>
<dbReference type="InterPro" id="IPR029052">
    <property type="entry name" value="Metallo-depent_PP-like"/>
</dbReference>
<evidence type="ECO:0000259" key="2">
    <source>
        <dbReference type="Pfam" id="PF12850"/>
    </source>
</evidence>
<dbReference type="InterPro" id="IPR050126">
    <property type="entry name" value="Ap4A_hydrolase"/>
</dbReference>
<name>A0ABS7VKB0_9HYPH</name>
<dbReference type="Pfam" id="PF12850">
    <property type="entry name" value="Metallophos_2"/>
    <property type="match status" value="1"/>
</dbReference>
<keyword evidence="4" id="KW-1185">Reference proteome</keyword>
<dbReference type="Gene3D" id="3.60.21.10">
    <property type="match status" value="1"/>
</dbReference>
<dbReference type="SUPFAM" id="SSF56300">
    <property type="entry name" value="Metallo-dependent phosphatases"/>
    <property type="match status" value="1"/>
</dbReference>
<proteinExistence type="inferred from homology"/>
<feature type="domain" description="Calcineurin-like phosphoesterase" evidence="2">
    <location>
        <begin position="1"/>
        <end position="179"/>
    </location>
</feature>
<protein>
    <submittedName>
        <fullName evidence="3">Metallophosphatase family protein</fullName>
    </submittedName>
</protein>
<dbReference type="PANTHER" id="PTHR42850">
    <property type="entry name" value="METALLOPHOSPHOESTERASE"/>
    <property type="match status" value="1"/>
</dbReference>
<dbReference type="InterPro" id="IPR011152">
    <property type="entry name" value="Pesterase_MJ0912"/>
</dbReference>
<comment type="similarity">
    <text evidence="1">Belongs to the metallophosphoesterase superfamily. YfcE family.</text>
</comment>